<sequence>MVARTSGFGFSYAELLEDGRLVSCRGGRGLRQRDAYDDVRTEEASPAEAIALDYDKRLGAMFAWMVVFEKGGKPGCPRILTWWVQFRRLCSSAVLVITRSDRPVVAGSQAITSTAATENSGGSHWLAGRREVDQAKLGACREEIWRSRAPGGLALSMRKPERDGARRVGGLPPV</sequence>
<proteinExistence type="predicted"/>
<evidence type="ECO:0000313" key="2">
    <source>
        <dbReference type="Proteomes" id="UP000030669"/>
    </source>
</evidence>
<dbReference type="HOGENOM" id="CLU_1540224_0_0_1"/>
<dbReference type="GeneID" id="19301555"/>
<dbReference type="AlphaFoldDB" id="S7QCE6"/>
<protein>
    <submittedName>
        <fullName evidence="1">Uncharacterized protein</fullName>
    </submittedName>
</protein>
<organism evidence="1 2">
    <name type="scientific">Gloeophyllum trabeum (strain ATCC 11539 / FP-39264 / Madison 617)</name>
    <name type="common">Brown rot fungus</name>
    <dbReference type="NCBI Taxonomy" id="670483"/>
    <lineage>
        <taxon>Eukaryota</taxon>
        <taxon>Fungi</taxon>
        <taxon>Dikarya</taxon>
        <taxon>Basidiomycota</taxon>
        <taxon>Agaricomycotina</taxon>
        <taxon>Agaricomycetes</taxon>
        <taxon>Gloeophyllales</taxon>
        <taxon>Gloeophyllaceae</taxon>
        <taxon>Gloeophyllum</taxon>
    </lineage>
</organism>
<dbReference type="Proteomes" id="UP000030669">
    <property type="component" value="Unassembled WGS sequence"/>
</dbReference>
<dbReference type="KEGG" id="gtr:GLOTRDRAFT_127425"/>
<dbReference type="RefSeq" id="XP_007864206.1">
    <property type="nucleotide sequence ID" value="XM_007866015.1"/>
</dbReference>
<gene>
    <name evidence="1" type="ORF">GLOTRDRAFT_127425</name>
</gene>
<name>S7QCE6_GLOTA</name>
<accession>S7QCE6</accession>
<evidence type="ECO:0000313" key="1">
    <source>
        <dbReference type="EMBL" id="EPQ57048.1"/>
    </source>
</evidence>
<dbReference type="EMBL" id="KB469299">
    <property type="protein sequence ID" value="EPQ57048.1"/>
    <property type="molecule type" value="Genomic_DNA"/>
</dbReference>
<reference evidence="1 2" key="1">
    <citation type="journal article" date="2012" name="Science">
        <title>The Paleozoic origin of enzymatic lignin decomposition reconstructed from 31 fungal genomes.</title>
        <authorList>
            <person name="Floudas D."/>
            <person name="Binder M."/>
            <person name="Riley R."/>
            <person name="Barry K."/>
            <person name="Blanchette R.A."/>
            <person name="Henrissat B."/>
            <person name="Martinez A.T."/>
            <person name="Otillar R."/>
            <person name="Spatafora J.W."/>
            <person name="Yadav J.S."/>
            <person name="Aerts A."/>
            <person name="Benoit I."/>
            <person name="Boyd A."/>
            <person name="Carlson A."/>
            <person name="Copeland A."/>
            <person name="Coutinho P.M."/>
            <person name="de Vries R.P."/>
            <person name="Ferreira P."/>
            <person name="Findley K."/>
            <person name="Foster B."/>
            <person name="Gaskell J."/>
            <person name="Glotzer D."/>
            <person name="Gorecki P."/>
            <person name="Heitman J."/>
            <person name="Hesse C."/>
            <person name="Hori C."/>
            <person name="Igarashi K."/>
            <person name="Jurgens J.A."/>
            <person name="Kallen N."/>
            <person name="Kersten P."/>
            <person name="Kohler A."/>
            <person name="Kuees U."/>
            <person name="Kumar T.K.A."/>
            <person name="Kuo A."/>
            <person name="LaButti K."/>
            <person name="Larrondo L.F."/>
            <person name="Lindquist E."/>
            <person name="Ling A."/>
            <person name="Lombard V."/>
            <person name="Lucas S."/>
            <person name="Lundell T."/>
            <person name="Martin R."/>
            <person name="McLaughlin D.J."/>
            <person name="Morgenstern I."/>
            <person name="Morin E."/>
            <person name="Murat C."/>
            <person name="Nagy L.G."/>
            <person name="Nolan M."/>
            <person name="Ohm R.A."/>
            <person name="Patyshakuliyeva A."/>
            <person name="Rokas A."/>
            <person name="Ruiz-Duenas F.J."/>
            <person name="Sabat G."/>
            <person name="Salamov A."/>
            <person name="Samejima M."/>
            <person name="Schmutz J."/>
            <person name="Slot J.C."/>
            <person name="St John F."/>
            <person name="Stenlid J."/>
            <person name="Sun H."/>
            <person name="Sun S."/>
            <person name="Syed K."/>
            <person name="Tsang A."/>
            <person name="Wiebenga A."/>
            <person name="Young D."/>
            <person name="Pisabarro A."/>
            <person name="Eastwood D.C."/>
            <person name="Martin F."/>
            <person name="Cullen D."/>
            <person name="Grigoriev I.V."/>
            <person name="Hibbett D.S."/>
        </authorList>
    </citation>
    <scope>NUCLEOTIDE SEQUENCE [LARGE SCALE GENOMIC DNA]</scope>
    <source>
        <strain evidence="1 2">ATCC 11539</strain>
    </source>
</reference>
<keyword evidence="2" id="KW-1185">Reference proteome</keyword>